<dbReference type="Gene3D" id="3.30.40.10">
    <property type="entry name" value="Zinc/RING finger domain, C3HC4 (zinc finger)"/>
    <property type="match status" value="2"/>
</dbReference>
<dbReference type="OrthoDB" id="512616at2759"/>
<comment type="subcellular location">
    <subcellularLocation>
        <location evidence="1">Nucleus</location>
    </subcellularLocation>
</comment>
<evidence type="ECO:0000259" key="12">
    <source>
        <dbReference type="PROSITE" id="PS51805"/>
    </source>
</evidence>
<dbReference type="RefSeq" id="XP_013404593.1">
    <property type="nucleotide sequence ID" value="XM_013549139.2"/>
</dbReference>
<evidence type="ECO:0000256" key="2">
    <source>
        <dbReference type="ARBA" id="ARBA00004906"/>
    </source>
</evidence>
<keyword evidence="3" id="KW-0808">Transferase</keyword>
<dbReference type="GO" id="GO:0005634">
    <property type="term" value="C:nucleus"/>
    <property type="evidence" value="ECO:0007669"/>
    <property type="project" value="UniProtKB-SubCell"/>
</dbReference>
<feature type="region of interest" description="Disordered" evidence="10">
    <location>
        <begin position="503"/>
        <end position="630"/>
    </location>
</feature>
<evidence type="ECO:0000256" key="7">
    <source>
        <dbReference type="ARBA" id="ARBA00022833"/>
    </source>
</evidence>
<dbReference type="InterPro" id="IPR051188">
    <property type="entry name" value="PHD-type_Zinc_Finger"/>
</dbReference>
<dbReference type="Pfam" id="PF13771">
    <property type="entry name" value="zf-HC5HC2H"/>
    <property type="match status" value="1"/>
</dbReference>
<dbReference type="GeneID" id="106169620"/>
<dbReference type="AlphaFoldDB" id="A0A1S3J2F4"/>
<feature type="compositionally biased region" description="Polar residues" evidence="10">
    <location>
        <begin position="367"/>
        <end position="387"/>
    </location>
</feature>
<reference evidence="14 15" key="1">
    <citation type="submission" date="2025-04" db="UniProtKB">
        <authorList>
            <consortium name="RefSeq"/>
        </authorList>
    </citation>
    <scope>IDENTIFICATION</scope>
    <source>
        <tissue evidence="14 15">Gonads</tissue>
    </source>
</reference>
<feature type="compositionally biased region" description="Polar residues" evidence="10">
    <location>
        <begin position="534"/>
        <end position="548"/>
    </location>
</feature>
<dbReference type="InterPro" id="IPR011011">
    <property type="entry name" value="Znf_FYVE_PHD"/>
</dbReference>
<organism evidence="13 14">
    <name type="scientific">Lingula anatina</name>
    <name type="common">Brachiopod</name>
    <name type="synonym">Lingula unguis</name>
    <dbReference type="NCBI Taxonomy" id="7574"/>
    <lineage>
        <taxon>Eukaryota</taxon>
        <taxon>Metazoa</taxon>
        <taxon>Spiralia</taxon>
        <taxon>Lophotrochozoa</taxon>
        <taxon>Brachiopoda</taxon>
        <taxon>Linguliformea</taxon>
        <taxon>Lingulata</taxon>
        <taxon>Lingulida</taxon>
        <taxon>Linguloidea</taxon>
        <taxon>Lingulidae</taxon>
        <taxon>Lingula</taxon>
    </lineage>
</organism>
<gene>
    <name evidence="14 15" type="primary">LOC106169620</name>
</gene>
<comment type="pathway">
    <text evidence="2">Protein modification; protein ubiquitination.</text>
</comment>
<feature type="compositionally biased region" description="Basic residues" evidence="10">
    <location>
        <begin position="388"/>
        <end position="399"/>
    </location>
</feature>
<evidence type="ECO:0000256" key="3">
    <source>
        <dbReference type="ARBA" id="ARBA00022679"/>
    </source>
</evidence>
<dbReference type="PANTHER" id="PTHR12420">
    <property type="entry name" value="PHD FINGER PROTEIN"/>
    <property type="match status" value="1"/>
</dbReference>
<dbReference type="CDD" id="cd15669">
    <property type="entry name" value="ePHD_PHF7_G2E3_like"/>
    <property type="match status" value="1"/>
</dbReference>
<evidence type="ECO:0000256" key="1">
    <source>
        <dbReference type="ARBA" id="ARBA00004123"/>
    </source>
</evidence>
<dbReference type="CDD" id="cd15496">
    <property type="entry name" value="PHD_PHF7_G2E3_like"/>
    <property type="match status" value="1"/>
</dbReference>
<dbReference type="Proteomes" id="UP000085678">
    <property type="component" value="Unplaced"/>
</dbReference>
<feature type="region of interest" description="Disordered" evidence="10">
    <location>
        <begin position="331"/>
        <end position="422"/>
    </location>
</feature>
<feature type="region of interest" description="Disordered" evidence="10">
    <location>
        <begin position="936"/>
        <end position="1077"/>
    </location>
</feature>
<keyword evidence="6" id="KW-0833">Ubl conjugation pathway</keyword>
<feature type="region of interest" description="Disordered" evidence="10">
    <location>
        <begin position="1136"/>
        <end position="1182"/>
    </location>
</feature>
<feature type="compositionally biased region" description="Acidic residues" evidence="10">
    <location>
        <begin position="613"/>
        <end position="624"/>
    </location>
</feature>
<evidence type="ECO:0000256" key="4">
    <source>
        <dbReference type="ARBA" id="ARBA00022723"/>
    </source>
</evidence>
<dbReference type="SUPFAM" id="SSF57903">
    <property type="entry name" value="FYVE/PHD zinc finger"/>
    <property type="match status" value="1"/>
</dbReference>
<evidence type="ECO:0000256" key="6">
    <source>
        <dbReference type="ARBA" id="ARBA00022786"/>
    </source>
</evidence>
<evidence type="ECO:0000256" key="8">
    <source>
        <dbReference type="ARBA" id="ARBA00023242"/>
    </source>
</evidence>
<sequence length="1182" mass="129981">MPKATQKSGAKSTNGACVFCNSSCENEELLGKKLARKNLTVHYFCMLFASGLFQSGKDELDGILGFLPRDIIKEVQRGKKLKCCFCKEKGATIGCVVRCCRQVFHFGCGRDNGVLNQFFGTYSSYCEEHRPRQTVPTSDRLAFHGTAKAVCAICMCAVEARASNETLRAPCCKNAWFHRSCIQRQATCSGVYFFKCPLCNNKDYFQHEMLEFGIYIPDQDAEWELEPDAYQELLERHCRCDKIKCQCPKGREYNKDGSKWEIILCVYCGCQGTHMQCSSLKGSAPSWTCDDCFDIARRSKKGQARSPKFSPLHKKNDTNWLMEKFNKEKLEAAGQGESSADKKRKYSSDSSEEDHQSPNQKKRKHLSFTNVSNSATNSSDLSKSTSKQGKRKYKKRRSTLKKDLDEDLNKDTSAGKSGDSAILRRQRRSCSLTQIPLVVTGKTARLLKGLEIDMTPKHNLSSVRPAIIAQEAPKTLGNELRKLAISMTPKFDYSSMAIGATSDSFKSQKKKGHSPAKNDSESAMTKSPAEKTDSVVNASKSTCTSSKAQCAEDKSRDLNIDVEDLPPKITGRSSIKRLTLEDMKKEEKGTSGGGDPTSTQLPKGLSVPSFTEEPTESPIELDDETSSHASESEYLDLDKLHIPSFHSKNLNITACSPSQGSVGQHHLIYTAEESFEEEYEEVDILYDEGCVKKANVVDEEFELVDLSENDVIYVKTVAQGEKEKEIELAESEGCSNKIDQPRNAKAVYMEIFLAYCEQFIEKMNNTREKCKVPDHRKTKGYIEKKDQVSSSETYKVCSACPENSPSCDPVSSLPSSPASCEEKYHIKGDDNCQHVEALEDWDSGYCEFTALALGDSKIDASPSTSKVKGVNFPAELFASEIKPETEGHEDQPIGSTPASGCCENVFTQPSHTASLTHSSSEIPVAKLSCTGPLAGPSNIPTLPQPFDTPPQVGPRYTAPQFGPTYTAPLPQASYKAPPSYTAPLPQPSYKAPPLYTAPLPQPSDMAPLPQASYKAPPSYTAPLPQLSDMAPLSKPPYKAPPSYTAPLPQPSDTAPLLGSSYTAPQLGPPYTAPHVGPTYTAPQVGPMYTGPQVGPMYTTPRVRPSYTAPYSQSSYPASLTRLVNLIPLKQPLCSLPLSETSNGARRPNTAPLARPSNAAPQTQHFDPAPLPGRHTYQQHRQL</sequence>
<accession>A0A1S3J2F4</accession>
<dbReference type="InterPro" id="IPR001841">
    <property type="entry name" value="Znf_RING"/>
</dbReference>
<name>A0A1S3J2F4_LINAN</name>
<evidence type="ECO:0000313" key="15">
    <source>
        <dbReference type="RefSeq" id="XP_013404593.1"/>
    </source>
</evidence>
<feature type="compositionally biased region" description="Pro residues" evidence="10">
    <location>
        <begin position="942"/>
        <end position="952"/>
    </location>
</feature>
<feature type="compositionally biased region" description="Basic and acidic residues" evidence="10">
    <location>
        <begin position="400"/>
        <end position="410"/>
    </location>
</feature>
<keyword evidence="7" id="KW-0862">Zinc</keyword>
<evidence type="ECO:0000256" key="10">
    <source>
        <dbReference type="SAM" id="MobiDB-lite"/>
    </source>
</evidence>
<dbReference type="InterPro" id="IPR059102">
    <property type="entry name" value="PHD_PHF7/G2E3-like"/>
</dbReference>
<dbReference type="GO" id="GO:0016740">
    <property type="term" value="F:transferase activity"/>
    <property type="evidence" value="ECO:0007669"/>
    <property type="project" value="UniProtKB-KW"/>
</dbReference>
<feature type="compositionally biased region" description="Basic and acidic residues" evidence="10">
    <location>
        <begin position="550"/>
        <end position="559"/>
    </location>
</feature>
<dbReference type="InterPro" id="IPR042013">
    <property type="entry name" value="PHF7/G2E3_ePHD"/>
</dbReference>
<dbReference type="InterPro" id="IPR034732">
    <property type="entry name" value="EPHD"/>
</dbReference>
<protein>
    <submittedName>
        <fullName evidence="14 15">Uncharacterized protein LOC106169620</fullName>
    </submittedName>
</protein>
<dbReference type="RefSeq" id="XP_013404592.1">
    <property type="nucleotide sequence ID" value="XM_013549138.1"/>
</dbReference>
<keyword evidence="8" id="KW-0539">Nucleus</keyword>
<evidence type="ECO:0000256" key="9">
    <source>
        <dbReference type="PROSITE-ProRule" id="PRU00175"/>
    </source>
</evidence>
<dbReference type="Pfam" id="PF26054">
    <property type="entry name" value="PHD_G2E3"/>
    <property type="match status" value="1"/>
</dbReference>
<dbReference type="InterPro" id="IPR013083">
    <property type="entry name" value="Znf_RING/FYVE/PHD"/>
</dbReference>
<proteinExistence type="predicted"/>
<feature type="domain" description="RING-type" evidence="11">
    <location>
        <begin position="151"/>
        <end position="200"/>
    </location>
</feature>
<feature type="compositionally biased region" description="Basic and acidic residues" evidence="10">
    <location>
        <begin position="578"/>
        <end position="589"/>
    </location>
</feature>
<dbReference type="PROSITE" id="PS51805">
    <property type="entry name" value="EPHD"/>
    <property type="match status" value="1"/>
</dbReference>
<dbReference type="GO" id="GO:0008270">
    <property type="term" value="F:zinc ion binding"/>
    <property type="evidence" value="ECO:0007669"/>
    <property type="project" value="UniProtKB-KW"/>
</dbReference>
<evidence type="ECO:0000313" key="14">
    <source>
        <dbReference type="RefSeq" id="XP_013404592.1"/>
    </source>
</evidence>
<evidence type="ECO:0000259" key="11">
    <source>
        <dbReference type="PROSITE" id="PS50089"/>
    </source>
</evidence>
<keyword evidence="13" id="KW-1185">Reference proteome</keyword>
<keyword evidence="5 9" id="KW-0863">Zinc-finger</keyword>
<evidence type="ECO:0000313" key="13">
    <source>
        <dbReference type="Proteomes" id="UP000085678"/>
    </source>
</evidence>
<dbReference type="STRING" id="7574.A0A1S3J2F4"/>
<keyword evidence="4" id="KW-0479">Metal-binding</keyword>
<feature type="domain" description="PHD-type" evidence="12">
    <location>
        <begin position="14"/>
        <end position="130"/>
    </location>
</feature>
<dbReference type="PANTHER" id="PTHR12420:SF42">
    <property type="entry name" value="G2_M PHASE-SPECIFIC E3 UBIQUITIN-PROTEIN LIGASE"/>
    <property type="match status" value="1"/>
</dbReference>
<dbReference type="KEGG" id="lak:106169620"/>
<dbReference type="PROSITE" id="PS50089">
    <property type="entry name" value="ZF_RING_2"/>
    <property type="match status" value="1"/>
</dbReference>
<evidence type="ECO:0000256" key="5">
    <source>
        <dbReference type="ARBA" id="ARBA00022771"/>
    </source>
</evidence>